<feature type="region of interest" description="Disordered" evidence="5">
    <location>
        <begin position="189"/>
        <end position="210"/>
    </location>
</feature>
<feature type="compositionally biased region" description="Polar residues" evidence="5">
    <location>
        <begin position="1"/>
        <end position="18"/>
    </location>
</feature>
<dbReference type="Gene3D" id="1.25.40.10">
    <property type="entry name" value="Tetratricopeptide repeat domain"/>
    <property type="match status" value="2"/>
</dbReference>
<dbReference type="Gene3D" id="3.30.200.20">
    <property type="entry name" value="Phosphorylase Kinase, domain 1"/>
    <property type="match status" value="1"/>
</dbReference>
<dbReference type="InterPro" id="IPR000719">
    <property type="entry name" value="Prot_kinase_dom"/>
</dbReference>
<evidence type="ECO:0000313" key="9">
    <source>
        <dbReference type="Proteomes" id="UP001291309"/>
    </source>
</evidence>
<dbReference type="GO" id="GO:0004674">
    <property type="term" value="F:protein serine/threonine kinase activity"/>
    <property type="evidence" value="ECO:0007669"/>
    <property type="project" value="UniProtKB-EC"/>
</dbReference>
<dbReference type="EC" id="2.7.11.1" evidence="8"/>
<dbReference type="SMART" id="SM00220">
    <property type="entry name" value="S_TKc"/>
    <property type="match status" value="1"/>
</dbReference>
<feature type="transmembrane region" description="Helical" evidence="6">
    <location>
        <begin position="324"/>
        <end position="346"/>
    </location>
</feature>
<dbReference type="InterPro" id="IPR011990">
    <property type="entry name" value="TPR-like_helical_dom_sf"/>
</dbReference>
<keyword evidence="9" id="KW-1185">Reference proteome</keyword>
<feature type="region of interest" description="Disordered" evidence="5">
    <location>
        <begin position="1"/>
        <end position="32"/>
    </location>
</feature>
<evidence type="ECO:0000256" key="4">
    <source>
        <dbReference type="ARBA" id="ARBA00022840"/>
    </source>
</evidence>
<evidence type="ECO:0000259" key="7">
    <source>
        <dbReference type="PROSITE" id="PS50011"/>
    </source>
</evidence>
<evidence type="ECO:0000256" key="1">
    <source>
        <dbReference type="ARBA" id="ARBA00022679"/>
    </source>
</evidence>
<evidence type="ECO:0000256" key="3">
    <source>
        <dbReference type="ARBA" id="ARBA00022777"/>
    </source>
</evidence>
<evidence type="ECO:0000256" key="2">
    <source>
        <dbReference type="ARBA" id="ARBA00022741"/>
    </source>
</evidence>
<gene>
    <name evidence="8" type="ORF">SYV04_23270</name>
</gene>
<dbReference type="PROSITE" id="PS00108">
    <property type="entry name" value="PROTEIN_KINASE_ST"/>
    <property type="match status" value="1"/>
</dbReference>
<organism evidence="8 9">
    <name type="scientific">Hyalangium rubrum</name>
    <dbReference type="NCBI Taxonomy" id="3103134"/>
    <lineage>
        <taxon>Bacteria</taxon>
        <taxon>Pseudomonadati</taxon>
        <taxon>Myxococcota</taxon>
        <taxon>Myxococcia</taxon>
        <taxon>Myxococcales</taxon>
        <taxon>Cystobacterineae</taxon>
        <taxon>Archangiaceae</taxon>
        <taxon>Hyalangium</taxon>
    </lineage>
</organism>
<reference evidence="8 9" key="1">
    <citation type="submission" date="2023-12" db="EMBL/GenBank/DDBJ databases">
        <title>the genome sequence of Hyalangium sp. s54d21.</title>
        <authorList>
            <person name="Zhang X."/>
        </authorList>
    </citation>
    <scope>NUCLEOTIDE SEQUENCE [LARGE SCALE GENOMIC DNA]</scope>
    <source>
        <strain evidence="9">s54d21</strain>
    </source>
</reference>
<dbReference type="CDD" id="cd14014">
    <property type="entry name" value="STKc_PknB_like"/>
    <property type="match status" value="1"/>
</dbReference>
<comment type="caution">
    <text evidence="8">The sequence shown here is derived from an EMBL/GenBank/DDBJ whole genome shotgun (WGS) entry which is preliminary data.</text>
</comment>
<dbReference type="PROSITE" id="PS50011">
    <property type="entry name" value="PROTEIN_KINASE_DOM"/>
    <property type="match status" value="1"/>
</dbReference>
<evidence type="ECO:0000256" key="5">
    <source>
        <dbReference type="SAM" id="MobiDB-lite"/>
    </source>
</evidence>
<dbReference type="EMBL" id="JAXIVS010000008">
    <property type="protein sequence ID" value="MDY7229333.1"/>
    <property type="molecule type" value="Genomic_DNA"/>
</dbReference>
<dbReference type="Gene3D" id="1.10.510.10">
    <property type="entry name" value="Transferase(Phosphotransferase) domain 1"/>
    <property type="match status" value="1"/>
</dbReference>
<dbReference type="InterPro" id="IPR008271">
    <property type="entry name" value="Ser/Thr_kinase_AS"/>
</dbReference>
<accession>A0ABU5H907</accession>
<keyword evidence="6" id="KW-1133">Transmembrane helix</keyword>
<name>A0ABU5H907_9BACT</name>
<keyword evidence="4" id="KW-0067">ATP-binding</keyword>
<dbReference type="PANTHER" id="PTHR43289:SF6">
    <property type="entry name" value="SERINE_THREONINE-PROTEIN KINASE NEKL-3"/>
    <property type="match status" value="1"/>
</dbReference>
<dbReference type="SUPFAM" id="SSF48452">
    <property type="entry name" value="TPR-like"/>
    <property type="match status" value="1"/>
</dbReference>
<dbReference type="InterPro" id="IPR011009">
    <property type="entry name" value="Kinase-like_dom_sf"/>
</dbReference>
<dbReference type="RefSeq" id="WP_321548060.1">
    <property type="nucleotide sequence ID" value="NZ_JAXIVS010000008.1"/>
</dbReference>
<sequence length="1059" mass="117684">MPTEDSQGSHSVALTLQGRTSEPSSPSRRRIPPSLVQRYEDIQVAGEGAMGTVYRAVDPRLGRTIALKLLKSDAPSLSQRFIAEARAQARIQHEHVCRVYEAGQADGEPYIVMQFIDGEPLSRMSGQLTLEQQVKLLQEVAAAVHEAHRLGMIHRDLKPGNILVERREDGTWKPYVVDFGLARQVEDPGQTQTGEVLGTPAYMSPEQANGDVHELDRRSDVYSLGATLYDVIAGRPPFVSEQPWKLLLMMMLEDPPPLREVKPEVPQDLETVVMKCLERDRARRYDSARALAEELQRVLDGEPIQAKRASWGYVLWKKARKHKLLTAFVATLVLGALGLGSVWVGAQRHAAEQARLARELGESVKEAELFLRTAYGLPLHDVERERDVVRVRLGEIQQRMTAAGEAGAGPGHYALGLGQLALGDPEQAREHLERALAAGYSPPDLDYALGRALGELFRRALEDTRRITPEEERQRRIAQLDKEIREPALLHLRAAVGLRLEVPEYAEGLIALYEGKNEEAILKAKAAFAKAPWMYEPKKLEGDALYAEGSKYRHDAAFDYGKMRGYFERAAEAYRVAAEMGSSDPDVHRAECELWEKLGWAASAQGLPTGPPFEAARAACDRAVLSTSTDGRALVQRALVLLASVHVLGNNVSEGTIPAVEEALAAAEQGVRARPRDVMAHYAVAQALYLRARLLHDLGRDASMQTAIAGYQRVLALDPGFTWAVNELGDVYLEEAKRELAGGREAAPLLENAIRQYERAMALDPRFSLSAGRRLEALAVRLESQLAQGQDAHEALQALSQAVSQFEQTNSSPWLVVFWKAREQRLRGLREFAHGRDPRPSLAAAVEAIRAAEGVAPNNSWLLKEWVRCHLLEAEHARREGLDPASPLEKARTAARKLAALSTRMSPSLSLLLAKIELTAIRADTRRKDLREERFETAFGYLRPLLSRPSNDSEPHQLTAELHAERAAWLAQRGRDTAEDIRAGLTQVDEALSKNPRNLEALLAQGRLYLARARTDREHQARTNDGLRARKAFQTALQQHPRLTRETASVMQELDALVR</sequence>
<evidence type="ECO:0000313" key="8">
    <source>
        <dbReference type="EMBL" id="MDY7229333.1"/>
    </source>
</evidence>
<keyword evidence="1 8" id="KW-0808">Transferase</keyword>
<dbReference type="PANTHER" id="PTHR43289">
    <property type="entry name" value="MITOGEN-ACTIVATED PROTEIN KINASE KINASE KINASE 20-RELATED"/>
    <property type="match status" value="1"/>
</dbReference>
<keyword evidence="3 8" id="KW-0418">Kinase</keyword>
<dbReference type="InterPro" id="IPR019734">
    <property type="entry name" value="TPR_rpt"/>
</dbReference>
<protein>
    <submittedName>
        <fullName evidence="8">Serine/threonine-protein kinase</fullName>
        <ecNumber evidence="8">2.7.11.1</ecNumber>
    </submittedName>
</protein>
<evidence type="ECO:0000256" key="6">
    <source>
        <dbReference type="SAM" id="Phobius"/>
    </source>
</evidence>
<keyword evidence="6" id="KW-0472">Membrane</keyword>
<feature type="domain" description="Protein kinase" evidence="7">
    <location>
        <begin position="39"/>
        <end position="299"/>
    </location>
</feature>
<dbReference type="SUPFAM" id="SSF56112">
    <property type="entry name" value="Protein kinase-like (PK-like)"/>
    <property type="match status" value="1"/>
</dbReference>
<keyword evidence="6" id="KW-0812">Transmembrane</keyword>
<proteinExistence type="predicted"/>
<dbReference type="Pfam" id="PF00069">
    <property type="entry name" value="Pkinase"/>
    <property type="match status" value="1"/>
</dbReference>
<keyword evidence="2" id="KW-0547">Nucleotide-binding</keyword>
<dbReference type="SMART" id="SM00028">
    <property type="entry name" value="TPR"/>
    <property type="match status" value="2"/>
</dbReference>
<dbReference type="Proteomes" id="UP001291309">
    <property type="component" value="Unassembled WGS sequence"/>
</dbReference>